<dbReference type="GO" id="GO:0015031">
    <property type="term" value="P:protein transport"/>
    <property type="evidence" value="ECO:0007669"/>
    <property type="project" value="UniProtKB-KW"/>
</dbReference>
<dbReference type="GeneID" id="110122951"/>
<dbReference type="AlphaFoldDB" id="A0A6J0VPY1"/>
<feature type="region of interest" description="Disordered" evidence="10">
    <location>
        <begin position="945"/>
        <end position="968"/>
    </location>
</feature>
<evidence type="ECO:0000256" key="6">
    <source>
        <dbReference type="ARBA" id="ARBA00022824"/>
    </source>
</evidence>
<reference evidence="11" key="1">
    <citation type="journal article" date="2022" name="J. Hered.">
        <title>A De Novo Chromosome-Level Genome Assembly of the White-Tailed Deer, Odocoileus Virginianus.</title>
        <authorList>
            <person name="London E.W."/>
            <person name="Roca A.L."/>
            <person name="Novakofski J.E."/>
            <person name="Mateus-Pinilla N.E."/>
        </authorList>
    </citation>
    <scope>NUCLEOTIDE SEQUENCE [LARGE SCALE GENOMIC DNA]</scope>
</reference>
<feature type="repeat" description="WD" evidence="9">
    <location>
        <begin position="256"/>
        <end position="298"/>
    </location>
</feature>
<dbReference type="PANTHER" id="PTHR13923:SF22">
    <property type="entry name" value="PROTEIN TRANSPORT PROTEIN SEC31B"/>
    <property type="match status" value="1"/>
</dbReference>
<dbReference type="GO" id="GO:0005789">
    <property type="term" value="C:endoplasmic reticulum membrane"/>
    <property type="evidence" value="ECO:0007669"/>
    <property type="project" value="UniProtKB-SubCell"/>
</dbReference>
<evidence type="ECO:0000256" key="2">
    <source>
        <dbReference type="ARBA" id="ARBA00009358"/>
    </source>
</evidence>
<dbReference type="Pfam" id="PF00400">
    <property type="entry name" value="WD40"/>
    <property type="match status" value="1"/>
</dbReference>
<dbReference type="PROSITE" id="PS50294">
    <property type="entry name" value="WD_REPEATS_REGION"/>
    <property type="match status" value="2"/>
</dbReference>
<dbReference type="PROSITE" id="PS50082">
    <property type="entry name" value="WD_REPEATS_2"/>
    <property type="match status" value="2"/>
</dbReference>
<keyword evidence="4 9" id="KW-0853">WD repeat</keyword>
<dbReference type="PANTHER" id="PTHR13923">
    <property type="entry name" value="SEC31-RELATED PROTEIN"/>
    <property type="match status" value="1"/>
</dbReference>
<dbReference type="Proteomes" id="UP001652640">
    <property type="component" value="Chromosome 7"/>
</dbReference>
<keyword evidence="3" id="KW-0813">Transport</keyword>
<evidence type="ECO:0000256" key="8">
    <source>
        <dbReference type="ARBA" id="ARBA00022927"/>
    </source>
</evidence>
<keyword evidence="11" id="KW-1185">Reference proteome</keyword>
<feature type="compositionally biased region" description="Pro residues" evidence="10">
    <location>
        <begin position="950"/>
        <end position="968"/>
    </location>
</feature>
<evidence type="ECO:0000256" key="3">
    <source>
        <dbReference type="ARBA" id="ARBA00022448"/>
    </source>
</evidence>
<evidence type="ECO:0000256" key="1">
    <source>
        <dbReference type="ARBA" id="ARBA00004240"/>
    </source>
</evidence>
<dbReference type="SUPFAM" id="SSF50978">
    <property type="entry name" value="WD40 repeat-like"/>
    <property type="match status" value="1"/>
</dbReference>
<feature type="repeat" description="WD" evidence="9">
    <location>
        <begin position="117"/>
        <end position="159"/>
    </location>
</feature>
<protein>
    <submittedName>
        <fullName evidence="12">Protein transport protein Sec31B isoform X7</fullName>
    </submittedName>
</protein>
<accession>A0A6J0VPY1</accession>
<evidence type="ECO:0000313" key="12">
    <source>
        <dbReference type="RefSeq" id="XP_020726270.2"/>
    </source>
</evidence>
<evidence type="ECO:0000256" key="5">
    <source>
        <dbReference type="ARBA" id="ARBA00022737"/>
    </source>
</evidence>
<name>A0A6J0VPY1_ODOVR</name>
<dbReference type="GO" id="GO:0090110">
    <property type="term" value="P:COPII-coated vesicle cargo loading"/>
    <property type="evidence" value="ECO:0007669"/>
    <property type="project" value="TreeGrafter"/>
</dbReference>
<keyword evidence="7" id="KW-0931">ER-Golgi transport</keyword>
<dbReference type="GO" id="GO:0070971">
    <property type="term" value="C:endoplasmic reticulum exit site"/>
    <property type="evidence" value="ECO:0007669"/>
    <property type="project" value="TreeGrafter"/>
</dbReference>
<proteinExistence type="inferred from homology"/>
<dbReference type="GO" id="GO:0007029">
    <property type="term" value="P:endoplasmic reticulum organization"/>
    <property type="evidence" value="ECO:0007669"/>
    <property type="project" value="TreeGrafter"/>
</dbReference>
<keyword evidence="8" id="KW-0653">Protein transport</keyword>
<evidence type="ECO:0000256" key="9">
    <source>
        <dbReference type="PROSITE-ProRule" id="PRU00221"/>
    </source>
</evidence>
<dbReference type="Gene3D" id="2.130.10.10">
    <property type="entry name" value="YVTN repeat-like/Quinoprotein amine dehydrogenase"/>
    <property type="match status" value="1"/>
</dbReference>
<dbReference type="InterPro" id="IPR015943">
    <property type="entry name" value="WD40/YVTN_repeat-like_dom_sf"/>
</dbReference>
<dbReference type="InterPro" id="IPR036322">
    <property type="entry name" value="WD40_repeat_dom_sf"/>
</dbReference>
<evidence type="ECO:0000256" key="10">
    <source>
        <dbReference type="SAM" id="MobiDB-lite"/>
    </source>
</evidence>
<dbReference type="GO" id="GO:0030127">
    <property type="term" value="C:COPII vesicle coat"/>
    <property type="evidence" value="ECO:0007669"/>
    <property type="project" value="TreeGrafter"/>
</dbReference>
<dbReference type="InterPro" id="IPR040251">
    <property type="entry name" value="SEC31-like"/>
</dbReference>
<comment type="subcellular location">
    <subcellularLocation>
        <location evidence="1">Endoplasmic reticulum</location>
    </subcellularLocation>
</comment>
<keyword evidence="5" id="KW-0677">Repeat</keyword>
<organism evidence="11 12">
    <name type="scientific">Odocoileus virginianus</name>
    <name type="common">White-tailed deer</name>
    <dbReference type="NCBI Taxonomy" id="9874"/>
    <lineage>
        <taxon>Eukaryota</taxon>
        <taxon>Metazoa</taxon>
        <taxon>Chordata</taxon>
        <taxon>Craniata</taxon>
        <taxon>Vertebrata</taxon>
        <taxon>Euteleostomi</taxon>
        <taxon>Mammalia</taxon>
        <taxon>Eutheria</taxon>
        <taxon>Laurasiatheria</taxon>
        <taxon>Artiodactyla</taxon>
        <taxon>Ruminantia</taxon>
        <taxon>Pecora</taxon>
        <taxon>Cervidae</taxon>
        <taxon>Odocoileinae</taxon>
        <taxon>Odocoileus</taxon>
    </lineage>
</organism>
<evidence type="ECO:0000256" key="4">
    <source>
        <dbReference type="ARBA" id="ARBA00022574"/>
    </source>
</evidence>
<evidence type="ECO:0000256" key="7">
    <source>
        <dbReference type="ARBA" id="ARBA00022892"/>
    </source>
</evidence>
<dbReference type="InterPro" id="IPR001680">
    <property type="entry name" value="WD40_rpt"/>
</dbReference>
<dbReference type="GO" id="GO:0005198">
    <property type="term" value="F:structural molecule activity"/>
    <property type="evidence" value="ECO:0007669"/>
    <property type="project" value="TreeGrafter"/>
</dbReference>
<dbReference type="Gene3D" id="1.25.40.1030">
    <property type="match status" value="1"/>
</dbReference>
<sequence length="1129" mass="124342">MKLKELERQAVQVWSPASQYPVYLATGTSAQQLDASFSTNGTLEIFEVDFRDPSLDLKRKGVLSASSRFHKLIWGSFGNGLLEASGVIAGGGDNGMLTLYNVTHILPSGKEPVIARRQKHSGAVRALDFNPFQGNLLASGASASEIFIWDLNNLSVPMTPGSKSQQPLEDVKALSWNRQVQHILSSAHPSGKAVVWDLRKNEPVIKVSDHSNRMHCSGLAWHPDVATQLVLCSEDDRLPVIQLWDLRFASSPLKVLESHSRGILSVSWSQADAELLLSSAKDNQILCWNLGSSEVVYKLPTLSSWCFDVQWCPRDPLVFSAASFDGWINLYSVMGRSWEVQQMRQADKISSSFSKGQPLPPLQVPKQVAQASLIPPLKKPPKWMRRPAGVSFAFGGKLVTFGLPSTPVHQVPQPCLRLVFISQVTTEPEFLTQSAELQEALGSGNLLNYCQNKIQQASLQSEKMLWQFLKVTLEEDSRMKFLKLLGYSKDELQKKVATWLRRDLRLDESPQSKGDDLNSNGQQAFSLQTSKHTTWEASASSAFFDELIPQNMTPWEIPITEDTEGLLSRALLLGELGPAVELCLKEECFADAIILAQAGGADLLKQAQERYLAKKKTGIAPLLACIIQKNWKDMVCACSLKNWREALALLLTYSEPEKFPELCDRLGTRMEQESGWALASEARLCYVCSGSVERLVECWARCQPASSPMALQDLMEKVMVLNRSLELLRGPDGVNPGPATTYRITQYANLLAAQGSLATAMSYLPRDCAQPPVQQLRDRLFHAQGSGVLGQQTPPFPFPRVVVGATPYSQETSSPKLKFQSSHQVPILPPRPRIFTPQSSLMMPLTPSHPSPYQGSRMQNTSDYRPSRVQEAQPLPLGPGVRPALSQPQLLRGQRAQAPNPMGFPGTWPLLAPPMAPPDIMQPGSVPLPGAPPVPPLLPVRAPGFSPMSSQPPAPPVSFPGAHPPGGPGTPHAGVLPTTGILTPHPGPQDSLKNAPVLNGNLQRKKQCQQTLEKMDRKEMPPEHQSLKISFESLLQRCALSATDLKTKRKLDEAAQRLECLYDKLCERTVSTLSGAHLLLLFHPYPWPKGVSSHKPHDPGFPTEYRHVAWTGLQNSRMESLLLPSMLPG</sequence>
<comment type="similarity">
    <text evidence="2">Belongs to the WD repeat SEC31 family.</text>
</comment>
<evidence type="ECO:0000313" key="11">
    <source>
        <dbReference type="Proteomes" id="UP001652640"/>
    </source>
</evidence>
<reference evidence="12" key="2">
    <citation type="submission" date="2025-08" db="UniProtKB">
        <authorList>
            <consortium name="RefSeq"/>
        </authorList>
    </citation>
    <scope>IDENTIFICATION</scope>
    <source>
        <tissue evidence="12">Tongue muscle</tissue>
    </source>
</reference>
<keyword evidence="6" id="KW-0256">Endoplasmic reticulum</keyword>
<dbReference type="SMART" id="SM00320">
    <property type="entry name" value="WD40"/>
    <property type="match status" value="5"/>
</dbReference>
<dbReference type="RefSeq" id="XP_020726270.2">
    <property type="nucleotide sequence ID" value="XM_020870611.2"/>
</dbReference>
<gene>
    <name evidence="12" type="primary">SEC31B</name>
</gene>